<evidence type="ECO:0000313" key="2">
    <source>
        <dbReference type="EMBL" id="CAG7734077.1"/>
    </source>
</evidence>
<evidence type="ECO:0000256" key="1">
    <source>
        <dbReference type="SAM" id="MobiDB-lite"/>
    </source>
</evidence>
<gene>
    <name evidence="2" type="ORF">AFUS01_LOCUS22481</name>
</gene>
<protein>
    <submittedName>
        <fullName evidence="2">Uncharacterized protein</fullName>
    </submittedName>
</protein>
<dbReference type="AlphaFoldDB" id="A0A8J2KCX8"/>
<reference evidence="2" key="1">
    <citation type="submission" date="2021-06" db="EMBL/GenBank/DDBJ databases">
        <authorList>
            <person name="Hodson N. C."/>
            <person name="Mongue J. A."/>
            <person name="Jaron S. K."/>
        </authorList>
    </citation>
    <scope>NUCLEOTIDE SEQUENCE</scope>
</reference>
<organism evidence="2 3">
    <name type="scientific">Allacma fusca</name>
    <dbReference type="NCBI Taxonomy" id="39272"/>
    <lineage>
        <taxon>Eukaryota</taxon>
        <taxon>Metazoa</taxon>
        <taxon>Ecdysozoa</taxon>
        <taxon>Arthropoda</taxon>
        <taxon>Hexapoda</taxon>
        <taxon>Collembola</taxon>
        <taxon>Symphypleona</taxon>
        <taxon>Sminthuridae</taxon>
        <taxon>Allacma</taxon>
    </lineage>
</organism>
<comment type="caution">
    <text evidence="2">The sequence shown here is derived from an EMBL/GenBank/DDBJ whole genome shotgun (WGS) entry which is preliminary data.</text>
</comment>
<proteinExistence type="predicted"/>
<accession>A0A8J2KCX8</accession>
<feature type="region of interest" description="Disordered" evidence="1">
    <location>
        <begin position="1"/>
        <end position="22"/>
    </location>
</feature>
<dbReference type="Proteomes" id="UP000708208">
    <property type="component" value="Unassembled WGS sequence"/>
</dbReference>
<evidence type="ECO:0000313" key="3">
    <source>
        <dbReference type="Proteomes" id="UP000708208"/>
    </source>
</evidence>
<feature type="non-terminal residue" evidence="2">
    <location>
        <position position="116"/>
    </location>
</feature>
<sequence>MVPRNISEVKSKEAQTCPEISSATTKSNRRIIPLTPEVNCSPPLFNEEVDADSDWIAEDEEIQPVPTRTAPLVLDAPEPAPMNLRNQQCQEVVISTPRGQFKAQVPLDQTTQIKLP</sequence>
<dbReference type="EMBL" id="CAJVCH010262095">
    <property type="protein sequence ID" value="CAG7734077.1"/>
    <property type="molecule type" value="Genomic_DNA"/>
</dbReference>
<name>A0A8J2KCX8_9HEXA</name>
<keyword evidence="3" id="KW-1185">Reference proteome</keyword>